<reference evidence="1 2" key="1">
    <citation type="submission" date="2020-08" db="EMBL/GenBank/DDBJ databases">
        <title>Genomic Encyclopedia of Type Strains, Phase IV (KMG-IV): sequencing the most valuable type-strain genomes for metagenomic binning, comparative biology and taxonomic classification.</title>
        <authorList>
            <person name="Goeker M."/>
        </authorList>
    </citation>
    <scope>NUCLEOTIDE SEQUENCE [LARGE SCALE GENOMIC DNA]</scope>
    <source>
        <strain evidence="1 2">DSM 25897</strain>
    </source>
</reference>
<dbReference type="Gene3D" id="1.10.472.150">
    <property type="entry name" value="Glucose-regulated metallo-peptidase M90, N-terminal domain"/>
    <property type="match status" value="1"/>
</dbReference>
<dbReference type="PANTHER" id="PTHR30164">
    <property type="entry name" value="MTFA PEPTIDASE"/>
    <property type="match status" value="1"/>
</dbReference>
<dbReference type="Proteomes" id="UP000519004">
    <property type="component" value="Unassembled WGS sequence"/>
</dbReference>
<dbReference type="CDD" id="cd20169">
    <property type="entry name" value="Peptidase_M90_mtfA"/>
    <property type="match status" value="1"/>
</dbReference>
<dbReference type="EMBL" id="JACHHX010000007">
    <property type="protein sequence ID" value="MBB5015363.1"/>
    <property type="molecule type" value="Genomic_DNA"/>
</dbReference>
<proteinExistence type="predicted"/>
<evidence type="ECO:0000313" key="2">
    <source>
        <dbReference type="Proteomes" id="UP000519004"/>
    </source>
</evidence>
<dbReference type="PANTHER" id="PTHR30164:SF2">
    <property type="entry name" value="PROTEIN MTFA"/>
    <property type="match status" value="1"/>
</dbReference>
<accession>A0A7W8DDT9</accession>
<evidence type="ECO:0000313" key="1">
    <source>
        <dbReference type="EMBL" id="MBB5015363.1"/>
    </source>
</evidence>
<gene>
    <name evidence="1" type="ORF">HNQ58_001261</name>
</gene>
<dbReference type="AlphaFoldDB" id="A0A7W8DDT9"/>
<name>A0A7W8DDT9_9GAMM</name>
<dbReference type="Pfam" id="PF06167">
    <property type="entry name" value="Peptidase_M90"/>
    <property type="match status" value="1"/>
</dbReference>
<dbReference type="GO" id="GO:0008237">
    <property type="term" value="F:metallopeptidase activity"/>
    <property type="evidence" value="ECO:0007669"/>
    <property type="project" value="InterPro"/>
</dbReference>
<dbReference type="RefSeq" id="WP_183948057.1">
    <property type="nucleotide sequence ID" value="NZ_JACHHX010000007.1"/>
</dbReference>
<evidence type="ECO:0008006" key="3">
    <source>
        <dbReference type="Google" id="ProtNLM"/>
    </source>
</evidence>
<dbReference type="InterPro" id="IPR042252">
    <property type="entry name" value="MtfA_N"/>
</dbReference>
<dbReference type="InterPro" id="IPR024079">
    <property type="entry name" value="MetalloPept_cat_dom_sf"/>
</dbReference>
<dbReference type="SUPFAM" id="SSF55486">
    <property type="entry name" value="Metalloproteases ('zincins'), catalytic domain"/>
    <property type="match status" value="1"/>
</dbReference>
<comment type="caution">
    <text evidence="1">The sequence shown here is derived from an EMBL/GenBank/DDBJ whole genome shotgun (WGS) entry which is preliminary data.</text>
</comment>
<keyword evidence="2" id="KW-1185">Reference proteome</keyword>
<dbReference type="Gene3D" id="3.40.390.10">
    <property type="entry name" value="Collagenase (Catalytic Domain)"/>
    <property type="match status" value="1"/>
</dbReference>
<dbReference type="GO" id="GO:0005829">
    <property type="term" value="C:cytosol"/>
    <property type="evidence" value="ECO:0007669"/>
    <property type="project" value="TreeGrafter"/>
</dbReference>
<organism evidence="1 2">
    <name type="scientific">Rehaibacterium terrae</name>
    <dbReference type="NCBI Taxonomy" id="1341696"/>
    <lineage>
        <taxon>Bacteria</taxon>
        <taxon>Pseudomonadati</taxon>
        <taxon>Pseudomonadota</taxon>
        <taxon>Gammaproteobacteria</taxon>
        <taxon>Lysobacterales</taxon>
        <taxon>Lysobacteraceae</taxon>
        <taxon>Rehaibacterium</taxon>
    </lineage>
</organism>
<protein>
    <recommendedName>
        <fullName evidence="3">Zinc-dependent peptidase</fullName>
    </recommendedName>
</protein>
<dbReference type="InterPro" id="IPR010384">
    <property type="entry name" value="MtfA_fam"/>
</dbReference>
<sequence length="258" mass="28673">MISLLRRLRRAFAPEPVHLDDAEWSRVVARVPWAAALDPARRERLRALVGRFLRDKAIVPAGDFAIDAHQAHVLAALCCLPVLEFGYGGLAGWSELILYPDTFRAHRSHFDEHTGVLTEGEEELAGEAWDRGPVILSWGDIEADLAEPDAGFNVAAHEIAHKLDVLDGVMDGTPPLPRDWQRKWARDFQAAYDALCEDLDHEREPAIDAYAASAPEEFFAVCTEYHFSAPQVLADAMPAVAAHLERFYGPSPFRSRAA</sequence>
<dbReference type="GO" id="GO:0004177">
    <property type="term" value="F:aminopeptidase activity"/>
    <property type="evidence" value="ECO:0007669"/>
    <property type="project" value="TreeGrafter"/>
</dbReference>